<dbReference type="HOGENOM" id="CLU_2755946_0_0_7"/>
<name>E3FTU9_STIAD</name>
<evidence type="ECO:0000313" key="1">
    <source>
        <dbReference type="EMBL" id="ADO70901.1"/>
    </source>
</evidence>
<dbReference type="KEGG" id="sur:STAUR_3109"/>
<proteinExistence type="predicted"/>
<organism evidence="1 2">
    <name type="scientific">Stigmatella aurantiaca (strain DW4/3-1)</name>
    <dbReference type="NCBI Taxonomy" id="378806"/>
    <lineage>
        <taxon>Bacteria</taxon>
        <taxon>Pseudomonadati</taxon>
        <taxon>Myxococcota</taxon>
        <taxon>Myxococcia</taxon>
        <taxon>Myxococcales</taxon>
        <taxon>Cystobacterineae</taxon>
        <taxon>Archangiaceae</taxon>
        <taxon>Stigmatella</taxon>
    </lineage>
</organism>
<dbReference type="Proteomes" id="UP000001351">
    <property type="component" value="Chromosome"/>
</dbReference>
<reference evidence="1 2" key="1">
    <citation type="journal article" date="2011" name="Mol. Biol. Evol.">
        <title>Comparative genomic analysis of fruiting body formation in Myxococcales.</title>
        <authorList>
            <person name="Huntley S."/>
            <person name="Hamann N."/>
            <person name="Wegener-Feldbrugge S."/>
            <person name="Treuner-Lange A."/>
            <person name="Kube M."/>
            <person name="Reinhardt R."/>
            <person name="Klages S."/>
            <person name="Muller R."/>
            <person name="Ronning C.M."/>
            <person name="Nierman W.C."/>
            <person name="Sogaard-Andersen L."/>
        </authorList>
    </citation>
    <scope>NUCLEOTIDE SEQUENCE [LARGE SCALE GENOMIC DNA]</scope>
    <source>
        <strain evidence="1 2">DW4/3-1</strain>
    </source>
</reference>
<dbReference type="AlphaFoldDB" id="E3FTU9"/>
<gene>
    <name evidence="1" type="ordered locus">STAUR_3109</name>
</gene>
<sequence length="70" mass="7306">MRDPVALSSRPFDNLGRRAQDLETLVCGTPGGSSVRGSGLTFEVLLGYPAPSNLPRARVHSCAECGPPAP</sequence>
<dbReference type="EMBL" id="CP002271">
    <property type="protein sequence ID" value="ADO70901.1"/>
    <property type="molecule type" value="Genomic_DNA"/>
</dbReference>
<accession>E3FTU9</accession>
<keyword evidence="2" id="KW-1185">Reference proteome</keyword>
<protein>
    <submittedName>
        <fullName evidence="1">Uncharacterized protein</fullName>
    </submittedName>
</protein>
<evidence type="ECO:0000313" key="2">
    <source>
        <dbReference type="Proteomes" id="UP000001351"/>
    </source>
</evidence>